<dbReference type="RefSeq" id="WP_212986935.1">
    <property type="nucleotide sequence ID" value="NZ_BAABEA010000051.1"/>
</dbReference>
<organism evidence="2 3">
    <name type="scientific">Actinoplanes auranticolor</name>
    <dbReference type="NCBI Taxonomy" id="47988"/>
    <lineage>
        <taxon>Bacteria</taxon>
        <taxon>Bacillati</taxon>
        <taxon>Actinomycetota</taxon>
        <taxon>Actinomycetes</taxon>
        <taxon>Micromonosporales</taxon>
        <taxon>Micromonosporaceae</taxon>
        <taxon>Actinoplanes</taxon>
    </lineage>
</organism>
<sequence>MIVLEIAGLLILATATWLVLNRPQSGSGVLHRRLTTTMLAAGGAVLAGSLIAGVVLAF</sequence>
<feature type="transmembrane region" description="Helical" evidence="1">
    <location>
        <begin position="37"/>
        <end position="57"/>
    </location>
</feature>
<dbReference type="EMBL" id="BOQL01000006">
    <property type="protein sequence ID" value="GIM64077.1"/>
    <property type="molecule type" value="Genomic_DNA"/>
</dbReference>
<reference evidence="2" key="1">
    <citation type="submission" date="2021-03" db="EMBL/GenBank/DDBJ databases">
        <title>Whole genome shotgun sequence of Actinoplanes auranticolor NBRC 12245.</title>
        <authorList>
            <person name="Komaki H."/>
            <person name="Tamura T."/>
        </authorList>
    </citation>
    <scope>NUCLEOTIDE SEQUENCE</scope>
    <source>
        <strain evidence="2">NBRC 12245</strain>
    </source>
</reference>
<gene>
    <name evidence="2" type="ORF">Aau02nite_08170</name>
</gene>
<evidence type="ECO:0000313" key="2">
    <source>
        <dbReference type="EMBL" id="GIM64077.1"/>
    </source>
</evidence>
<keyword evidence="1" id="KW-0472">Membrane</keyword>
<keyword evidence="3" id="KW-1185">Reference proteome</keyword>
<name>A0A919VIQ5_9ACTN</name>
<proteinExistence type="predicted"/>
<keyword evidence="1" id="KW-1133">Transmembrane helix</keyword>
<evidence type="ECO:0000313" key="3">
    <source>
        <dbReference type="Proteomes" id="UP000681340"/>
    </source>
</evidence>
<dbReference type="Proteomes" id="UP000681340">
    <property type="component" value="Unassembled WGS sequence"/>
</dbReference>
<accession>A0A919VIQ5</accession>
<protein>
    <submittedName>
        <fullName evidence="2">Uncharacterized protein</fullName>
    </submittedName>
</protein>
<dbReference type="AlphaFoldDB" id="A0A919VIQ5"/>
<comment type="caution">
    <text evidence="2">The sequence shown here is derived from an EMBL/GenBank/DDBJ whole genome shotgun (WGS) entry which is preliminary data.</text>
</comment>
<evidence type="ECO:0000256" key="1">
    <source>
        <dbReference type="SAM" id="Phobius"/>
    </source>
</evidence>
<keyword evidence="1" id="KW-0812">Transmembrane</keyword>